<dbReference type="SUPFAM" id="SSF46689">
    <property type="entry name" value="Homeodomain-like"/>
    <property type="match status" value="1"/>
</dbReference>
<accession>A0A2S5CGC7</accession>
<proteinExistence type="predicted"/>
<dbReference type="EMBL" id="PGFZ01000021">
    <property type="protein sequence ID" value="POZ49863.1"/>
    <property type="molecule type" value="Genomic_DNA"/>
</dbReference>
<dbReference type="InterPro" id="IPR009057">
    <property type="entry name" value="Homeodomain-like_sf"/>
</dbReference>
<sequence>MLYVKSLSDVEKITLENMHRYHPRYITRMRAHAVLLSDVGFSVTKLSTVFGVCRQTVATWLHAWEMGGVCALFDKPRSGRPCLLSDGTHRQ</sequence>
<dbReference type="Pfam" id="PF13551">
    <property type="entry name" value="HTH_29"/>
    <property type="match status" value="1"/>
</dbReference>
<protein>
    <submittedName>
        <fullName evidence="1">Uncharacterized protein</fullName>
    </submittedName>
</protein>
<evidence type="ECO:0000313" key="1">
    <source>
        <dbReference type="EMBL" id="POZ49863.1"/>
    </source>
</evidence>
<organism evidence="1 2">
    <name type="scientific">Methylovulum psychrotolerans</name>
    <dbReference type="NCBI Taxonomy" id="1704499"/>
    <lineage>
        <taxon>Bacteria</taxon>
        <taxon>Pseudomonadati</taxon>
        <taxon>Pseudomonadota</taxon>
        <taxon>Gammaproteobacteria</taxon>
        <taxon>Methylococcales</taxon>
        <taxon>Methylococcaceae</taxon>
        <taxon>Methylovulum</taxon>
    </lineage>
</organism>
<dbReference type="Proteomes" id="UP000237423">
    <property type="component" value="Unassembled WGS sequence"/>
</dbReference>
<gene>
    <name evidence="1" type="ORF">AADEFJLK_04379</name>
</gene>
<reference evidence="1 2" key="1">
    <citation type="submission" date="2017-11" db="EMBL/GenBank/DDBJ databases">
        <title>Draft Genome Sequence of Methylobacter psychrotolerans Sph1T, an Obligate Methanotroph from Low-Temperature Environments.</title>
        <authorList>
            <person name="Oshkin I.Y."/>
            <person name="Miroshnikov K."/>
            <person name="Belova S.E."/>
            <person name="Korzhenkov A."/>
            <person name="Toshchakov S.V."/>
            <person name="Dedysh S.N."/>
        </authorList>
    </citation>
    <scope>NUCLEOTIDE SEQUENCE [LARGE SCALE GENOMIC DNA]</scope>
    <source>
        <strain evidence="1 2">Sph1</strain>
    </source>
</reference>
<dbReference type="AlphaFoldDB" id="A0A2S5CGC7"/>
<comment type="caution">
    <text evidence="1">The sequence shown here is derived from an EMBL/GenBank/DDBJ whole genome shotgun (WGS) entry which is preliminary data.</text>
</comment>
<dbReference type="RefSeq" id="WP_103975796.1">
    <property type="nucleotide sequence ID" value="NZ_PGFZ01000021.1"/>
</dbReference>
<evidence type="ECO:0000313" key="2">
    <source>
        <dbReference type="Proteomes" id="UP000237423"/>
    </source>
</evidence>
<name>A0A2S5CGC7_9GAMM</name>